<proteinExistence type="predicted"/>
<keyword evidence="1" id="KW-0813">Transport</keyword>
<dbReference type="Pfam" id="PF00005">
    <property type="entry name" value="ABC_tran"/>
    <property type="match status" value="1"/>
</dbReference>
<dbReference type="NCBIfam" id="NF010068">
    <property type="entry name" value="PRK13548.1"/>
    <property type="match status" value="1"/>
</dbReference>
<name>A0A0A6D665_9PSED</name>
<evidence type="ECO:0000313" key="8">
    <source>
        <dbReference type="Proteomes" id="UP000030564"/>
    </source>
</evidence>
<keyword evidence="4" id="KW-1278">Translocase</keyword>
<evidence type="ECO:0000313" key="7">
    <source>
        <dbReference type="EMBL" id="KHA70217.1"/>
    </source>
</evidence>
<dbReference type="SMART" id="SM00382">
    <property type="entry name" value="AAA"/>
    <property type="match status" value="1"/>
</dbReference>
<dbReference type="PANTHER" id="PTHR42794">
    <property type="entry name" value="HEMIN IMPORT ATP-BINDING PROTEIN HMUV"/>
    <property type="match status" value="1"/>
</dbReference>
<dbReference type="GO" id="GO:0016887">
    <property type="term" value="F:ATP hydrolysis activity"/>
    <property type="evidence" value="ECO:0007669"/>
    <property type="project" value="InterPro"/>
</dbReference>
<evidence type="ECO:0000256" key="3">
    <source>
        <dbReference type="ARBA" id="ARBA00022840"/>
    </source>
</evidence>
<dbReference type="PATRIC" id="fig|587753.9.peg.4699"/>
<comment type="caution">
    <text evidence="7">The sequence shown here is derived from an EMBL/GenBank/DDBJ whole genome shotgun (WGS) entry which is preliminary data.</text>
</comment>
<keyword evidence="2" id="KW-0547">Nucleotide-binding</keyword>
<evidence type="ECO:0000256" key="4">
    <source>
        <dbReference type="ARBA" id="ARBA00022967"/>
    </source>
</evidence>
<evidence type="ECO:0000256" key="5">
    <source>
        <dbReference type="ARBA" id="ARBA00037066"/>
    </source>
</evidence>
<gene>
    <name evidence="7" type="ORF">NZ35_26725</name>
</gene>
<comment type="function">
    <text evidence="5">Part of the ABC transporter complex HmuTUV involved in hemin import. Responsible for energy coupling to the transport system.</text>
</comment>
<dbReference type="OrthoDB" id="5292475at2"/>
<dbReference type="Proteomes" id="UP000030564">
    <property type="component" value="Unassembled WGS sequence"/>
</dbReference>
<evidence type="ECO:0000256" key="2">
    <source>
        <dbReference type="ARBA" id="ARBA00022741"/>
    </source>
</evidence>
<dbReference type="Gene3D" id="3.40.50.300">
    <property type="entry name" value="P-loop containing nucleotide triphosphate hydrolases"/>
    <property type="match status" value="1"/>
</dbReference>
<reference evidence="7 8" key="1">
    <citation type="submission" date="2014-10" db="EMBL/GenBank/DDBJ databases">
        <title>Draft genome sequence of Pseudomonas chlororaphis EA105.</title>
        <authorList>
            <person name="McCully L.M."/>
            <person name="Bitzer A.S."/>
            <person name="Spence C."/>
            <person name="Bais H."/>
            <person name="Silby M.W."/>
        </authorList>
    </citation>
    <scope>NUCLEOTIDE SEQUENCE [LARGE SCALE GENOMIC DNA]</scope>
    <source>
        <strain evidence="7 8">EA105</strain>
    </source>
</reference>
<dbReference type="InterPro" id="IPR027417">
    <property type="entry name" value="P-loop_NTPase"/>
</dbReference>
<evidence type="ECO:0000256" key="1">
    <source>
        <dbReference type="ARBA" id="ARBA00022448"/>
    </source>
</evidence>
<dbReference type="PANTHER" id="PTHR42794:SF1">
    <property type="entry name" value="HEMIN IMPORT ATP-BINDING PROTEIN HMUV"/>
    <property type="match status" value="1"/>
</dbReference>
<dbReference type="SUPFAM" id="SSF52540">
    <property type="entry name" value="P-loop containing nucleoside triphosphate hydrolases"/>
    <property type="match status" value="1"/>
</dbReference>
<evidence type="ECO:0000259" key="6">
    <source>
        <dbReference type="PROSITE" id="PS50893"/>
    </source>
</evidence>
<dbReference type="GO" id="GO:0005524">
    <property type="term" value="F:ATP binding"/>
    <property type="evidence" value="ECO:0007669"/>
    <property type="project" value="UniProtKB-KW"/>
</dbReference>
<sequence>MLRAQKLHIQRGRKAVLSDVTLQLEPGEVLGVLGPNGAGKSTLLGALCGELAASNGGVSLDGQALSHWTGPQRAQRLAVLPQVSTLDFAFRVEEVVGMGRLPWQSGRVCDDEIIAAALAAADAGHLSGRSYLALSGGERQRVHLARVLAQLWPGQAGQTLLLDEPTSMLDPLHQHTTLQAVREFADRGAAVLVILHDLNLAARYCDRILLLEGGRPVALDIPQQVLRPDTLKAVFGLEVLVQPHPERGHPLIIAR</sequence>
<keyword evidence="3 7" id="KW-0067">ATP-binding</keyword>
<dbReference type="AlphaFoldDB" id="A0A0A6D665"/>
<feature type="domain" description="ABC transporter" evidence="6">
    <location>
        <begin position="2"/>
        <end position="238"/>
    </location>
</feature>
<protein>
    <submittedName>
        <fullName evidence="7">Hemin ABC transporter ATP-binding protein</fullName>
    </submittedName>
</protein>
<dbReference type="InterPro" id="IPR003439">
    <property type="entry name" value="ABC_transporter-like_ATP-bd"/>
</dbReference>
<organism evidence="7 8">
    <name type="scientific">Pseudomonas chlororaphis</name>
    <dbReference type="NCBI Taxonomy" id="587753"/>
    <lineage>
        <taxon>Bacteria</taxon>
        <taxon>Pseudomonadati</taxon>
        <taxon>Pseudomonadota</taxon>
        <taxon>Gammaproteobacteria</taxon>
        <taxon>Pseudomonadales</taxon>
        <taxon>Pseudomonadaceae</taxon>
        <taxon>Pseudomonas</taxon>
    </lineage>
</organism>
<dbReference type="PROSITE" id="PS50893">
    <property type="entry name" value="ABC_TRANSPORTER_2"/>
    <property type="match status" value="1"/>
</dbReference>
<dbReference type="CDD" id="cd03214">
    <property type="entry name" value="ABC_Iron-Siderophores_B12_Hemin"/>
    <property type="match status" value="1"/>
</dbReference>
<dbReference type="InterPro" id="IPR003593">
    <property type="entry name" value="AAA+_ATPase"/>
</dbReference>
<accession>A0A0A6D665</accession>
<dbReference type="EMBL" id="JSFK01000043">
    <property type="protein sequence ID" value="KHA70217.1"/>
    <property type="molecule type" value="Genomic_DNA"/>
</dbReference>